<comment type="caution">
    <text evidence="2">The sequence shown here is derived from an EMBL/GenBank/DDBJ whole genome shotgun (WGS) entry which is preliminary data.</text>
</comment>
<proteinExistence type="predicted"/>
<evidence type="ECO:0000313" key="3">
    <source>
        <dbReference type="Proteomes" id="UP000297716"/>
    </source>
</evidence>
<feature type="region of interest" description="Disordered" evidence="1">
    <location>
        <begin position="29"/>
        <end position="48"/>
    </location>
</feature>
<organism evidence="2 3">
    <name type="scientific">Xylaria hypoxylon</name>
    <dbReference type="NCBI Taxonomy" id="37992"/>
    <lineage>
        <taxon>Eukaryota</taxon>
        <taxon>Fungi</taxon>
        <taxon>Dikarya</taxon>
        <taxon>Ascomycota</taxon>
        <taxon>Pezizomycotina</taxon>
        <taxon>Sordariomycetes</taxon>
        <taxon>Xylariomycetidae</taxon>
        <taxon>Xylariales</taxon>
        <taxon>Xylariaceae</taxon>
        <taxon>Xylaria</taxon>
    </lineage>
</organism>
<sequence>MQGGAERWKAVDKKQKTIGVRDVGMSEDGIVGVPQAKDGKPQGTTKQGRLACGINRIEAAVKERASDDDGDGVAEGEHDVSKGQSFLVHSSGLSLVWVESSATWLGNDRGCR</sequence>
<dbReference type="AlphaFoldDB" id="A0A4Z0Y5F7"/>
<keyword evidence="3" id="KW-1185">Reference proteome</keyword>
<evidence type="ECO:0000256" key="1">
    <source>
        <dbReference type="SAM" id="MobiDB-lite"/>
    </source>
</evidence>
<reference evidence="2 3" key="1">
    <citation type="submission" date="2019-03" db="EMBL/GenBank/DDBJ databases">
        <title>Draft genome sequence of Xylaria hypoxylon DSM 108379, a ubiquitous saprotrophic-parasitic fungi on hardwood.</title>
        <authorList>
            <person name="Buettner E."/>
            <person name="Leonhardt S."/>
            <person name="Gebauer A.M."/>
            <person name="Liers C."/>
            <person name="Hofrichter M."/>
            <person name="Kellner H."/>
        </authorList>
    </citation>
    <scope>NUCLEOTIDE SEQUENCE [LARGE SCALE GENOMIC DNA]</scope>
    <source>
        <strain evidence="2 3">DSM 108379</strain>
    </source>
</reference>
<accession>A0A4Z0Y5F7</accession>
<gene>
    <name evidence="2" type="ORF">E0Z10_g9745</name>
</gene>
<protein>
    <submittedName>
        <fullName evidence="2">Uncharacterized protein</fullName>
    </submittedName>
</protein>
<evidence type="ECO:0000313" key="2">
    <source>
        <dbReference type="EMBL" id="TGJ79024.1"/>
    </source>
</evidence>
<dbReference type="Proteomes" id="UP000297716">
    <property type="component" value="Unassembled WGS sequence"/>
</dbReference>
<dbReference type="EMBL" id="SKBN01000323">
    <property type="protein sequence ID" value="TGJ79024.1"/>
    <property type="molecule type" value="Genomic_DNA"/>
</dbReference>
<name>A0A4Z0Y5F7_9PEZI</name>